<comment type="similarity">
    <text evidence="3 6">Belongs to the DHNA family.</text>
</comment>
<dbReference type="NCBIfam" id="TIGR00525">
    <property type="entry name" value="folB"/>
    <property type="match status" value="1"/>
</dbReference>
<sequence length="121" mass="13910">MDKLILKNIKLKGKHGCFAHELKYPCEFWVSMKIHLDTRKSAKSDALEDTVDYPAAIAIAEGVIMGESVRLIEKLADKIAERVLFRFPIAKKIEVKVVKRNLENVLDEISVKIKRKREDYA</sequence>
<keyword evidence="9" id="KW-1185">Reference proteome</keyword>
<evidence type="ECO:0000313" key="8">
    <source>
        <dbReference type="EMBL" id="MDX8415609.1"/>
    </source>
</evidence>
<dbReference type="Gene3D" id="3.30.1130.10">
    <property type="match status" value="1"/>
</dbReference>
<dbReference type="PANTHER" id="PTHR42844">
    <property type="entry name" value="DIHYDRONEOPTERIN ALDOLASE 1-RELATED"/>
    <property type="match status" value="1"/>
</dbReference>
<comment type="catalytic activity">
    <reaction evidence="1 6">
        <text>7,8-dihydroneopterin = 6-hydroxymethyl-7,8-dihydropterin + glycolaldehyde</text>
        <dbReference type="Rhea" id="RHEA:10540"/>
        <dbReference type="ChEBI" id="CHEBI:17001"/>
        <dbReference type="ChEBI" id="CHEBI:17071"/>
        <dbReference type="ChEBI" id="CHEBI:44841"/>
        <dbReference type="EC" id="4.1.2.25"/>
    </reaction>
</comment>
<reference evidence="8 9" key="1">
    <citation type="submission" date="2022-03" db="EMBL/GenBank/DDBJ databases">
        <title>Novel taxa within the pig intestine.</title>
        <authorList>
            <person name="Wylensek D."/>
            <person name="Bishof K."/>
            <person name="Afrizal A."/>
            <person name="Clavel T."/>
        </authorList>
    </citation>
    <scope>NUCLEOTIDE SEQUENCE [LARGE SCALE GENOMIC DNA]</scope>
    <source>
        <strain evidence="8 9">CLA-KB-P66</strain>
    </source>
</reference>
<evidence type="ECO:0000256" key="1">
    <source>
        <dbReference type="ARBA" id="ARBA00001353"/>
    </source>
</evidence>
<name>A0ABU4WGD0_9BACT</name>
<dbReference type="SUPFAM" id="SSF55620">
    <property type="entry name" value="Tetrahydrobiopterin biosynthesis enzymes-like"/>
    <property type="match status" value="1"/>
</dbReference>
<protein>
    <recommendedName>
        <fullName evidence="6">7,8-dihydroneopterin aldolase</fullName>
        <ecNumber evidence="6">4.1.2.25</ecNumber>
    </recommendedName>
</protein>
<comment type="pathway">
    <text evidence="2 6">Cofactor biosynthesis; tetrahydrofolate biosynthesis; 2-amino-4-hydroxy-6-hydroxymethyl-7,8-dihydropteridine diphosphate from 7,8-dihydroneopterin triphosphate: step 3/4.</text>
</comment>
<evidence type="ECO:0000256" key="2">
    <source>
        <dbReference type="ARBA" id="ARBA00005013"/>
    </source>
</evidence>
<dbReference type="NCBIfam" id="TIGR00526">
    <property type="entry name" value="folB_dom"/>
    <property type="match status" value="1"/>
</dbReference>
<dbReference type="InterPro" id="IPR043133">
    <property type="entry name" value="GTP-CH-I_C/QueF"/>
</dbReference>
<dbReference type="Proteomes" id="UP001275932">
    <property type="component" value="Unassembled WGS sequence"/>
</dbReference>
<keyword evidence="5 6" id="KW-0456">Lyase</keyword>
<evidence type="ECO:0000256" key="5">
    <source>
        <dbReference type="ARBA" id="ARBA00023239"/>
    </source>
</evidence>
<proteinExistence type="inferred from homology"/>
<evidence type="ECO:0000256" key="3">
    <source>
        <dbReference type="ARBA" id="ARBA00005708"/>
    </source>
</evidence>
<dbReference type="PANTHER" id="PTHR42844:SF1">
    <property type="entry name" value="DIHYDRONEOPTERIN ALDOLASE 1-RELATED"/>
    <property type="match status" value="1"/>
</dbReference>
<dbReference type="RefSeq" id="WP_370397056.1">
    <property type="nucleotide sequence ID" value="NZ_JALBUT010000005.1"/>
</dbReference>
<keyword evidence="4 6" id="KW-0289">Folate biosynthesis</keyword>
<evidence type="ECO:0000256" key="4">
    <source>
        <dbReference type="ARBA" id="ARBA00022909"/>
    </source>
</evidence>
<evidence type="ECO:0000256" key="6">
    <source>
        <dbReference type="RuleBase" id="RU362079"/>
    </source>
</evidence>
<evidence type="ECO:0000313" key="9">
    <source>
        <dbReference type="Proteomes" id="UP001275932"/>
    </source>
</evidence>
<comment type="function">
    <text evidence="6">Catalyzes the conversion of 7,8-dihydroneopterin to 6-hydroxymethyl-7,8-dihydropterin.</text>
</comment>
<dbReference type="InterPro" id="IPR006156">
    <property type="entry name" value="Dihydroneopterin_aldolase"/>
</dbReference>
<dbReference type="GO" id="GO:0004150">
    <property type="term" value="F:dihydroneopterin aldolase activity"/>
    <property type="evidence" value="ECO:0007669"/>
    <property type="project" value="UniProtKB-EC"/>
</dbReference>
<accession>A0ABU4WGD0</accession>
<feature type="domain" description="Dihydroneopterin aldolase/epimerase" evidence="7">
    <location>
        <begin position="4"/>
        <end position="115"/>
    </location>
</feature>
<dbReference type="Pfam" id="PF02152">
    <property type="entry name" value="FolB"/>
    <property type="match status" value="1"/>
</dbReference>
<dbReference type="InterPro" id="IPR006157">
    <property type="entry name" value="FolB_dom"/>
</dbReference>
<comment type="caution">
    <text evidence="8">The sequence shown here is derived from an EMBL/GenBank/DDBJ whole genome shotgun (WGS) entry which is preliminary data.</text>
</comment>
<organism evidence="8 9">
    <name type="scientific">Intestinicryptomonas porci</name>
    <dbReference type="NCBI Taxonomy" id="2926320"/>
    <lineage>
        <taxon>Bacteria</taxon>
        <taxon>Pseudomonadati</taxon>
        <taxon>Verrucomicrobiota</taxon>
        <taxon>Opitutia</taxon>
        <taxon>Opitutales</taxon>
        <taxon>Intestinicryptomonaceae</taxon>
        <taxon>Intestinicryptomonas</taxon>
    </lineage>
</organism>
<dbReference type="EC" id="4.1.2.25" evidence="6"/>
<dbReference type="SMART" id="SM00905">
    <property type="entry name" value="FolB"/>
    <property type="match status" value="1"/>
</dbReference>
<evidence type="ECO:0000259" key="7">
    <source>
        <dbReference type="SMART" id="SM00905"/>
    </source>
</evidence>
<dbReference type="EMBL" id="JALBUT010000005">
    <property type="protein sequence ID" value="MDX8415609.1"/>
    <property type="molecule type" value="Genomic_DNA"/>
</dbReference>
<gene>
    <name evidence="8" type="primary">folB</name>
    <name evidence="8" type="ORF">MOX91_05370</name>
</gene>